<dbReference type="GO" id="GO:0003677">
    <property type="term" value="F:DNA binding"/>
    <property type="evidence" value="ECO:0007669"/>
    <property type="project" value="UniProtKB-KW"/>
</dbReference>
<dbReference type="GO" id="GO:0005524">
    <property type="term" value="F:ATP binding"/>
    <property type="evidence" value="ECO:0007669"/>
    <property type="project" value="InterPro"/>
</dbReference>
<feature type="coiled-coil region" evidence="6">
    <location>
        <begin position="16"/>
        <end position="50"/>
    </location>
</feature>
<comment type="catalytic activity">
    <reaction evidence="4">
        <text>Couples ATP hydrolysis with the unwinding of duplex DNA by translocating in the 3'-5' direction.</text>
        <dbReference type="EC" id="5.6.2.4"/>
    </reaction>
</comment>
<evidence type="ECO:0000256" key="1">
    <source>
        <dbReference type="ARBA" id="ARBA00005446"/>
    </source>
</evidence>
<dbReference type="Pfam" id="PF00270">
    <property type="entry name" value="DEAD"/>
    <property type="match status" value="1"/>
</dbReference>
<evidence type="ECO:0000313" key="9">
    <source>
        <dbReference type="Proteomes" id="UP000276776"/>
    </source>
</evidence>
<dbReference type="SUPFAM" id="SSF52540">
    <property type="entry name" value="P-loop containing nucleoside triphosphate hydrolases"/>
    <property type="match status" value="1"/>
</dbReference>
<proteinExistence type="inferred from homology"/>
<protein>
    <recommendedName>
        <fullName evidence="5">DNA 3'-5' helicase</fullName>
        <ecNumber evidence="5">5.6.2.4</ecNumber>
    </recommendedName>
</protein>
<reference evidence="10" key="1">
    <citation type="submission" date="2017-02" db="UniProtKB">
        <authorList>
            <consortium name="WormBaseParasite"/>
        </authorList>
    </citation>
    <scope>IDENTIFICATION</scope>
</reference>
<evidence type="ECO:0000256" key="5">
    <source>
        <dbReference type="ARBA" id="ARBA00034808"/>
    </source>
</evidence>
<reference evidence="8 9" key="2">
    <citation type="submission" date="2018-11" db="EMBL/GenBank/DDBJ databases">
        <authorList>
            <consortium name="Pathogen Informatics"/>
        </authorList>
    </citation>
    <scope>NUCLEOTIDE SEQUENCE [LARGE SCALE GENOMIC DNA]</scope>
</reference>
<comment type="similarity">
    <text evidence="1">Belongs to the helicase family. RecQ subfamily.</text>
</comment>
<evidence type="ECO:0000313" key="8">
    <source>
        <dbReference type="EMBL" id="VDN00165.1"/>
    </source>
</evidence>
<keyword evidence="3" id="KW-0413">Isomerase</keyword>
<keyword evidence="6" id="KW-0175">Coiled coil</keyword>
<feature type="domain" description="Helicase ATP-binding" evidence="7">
    <location>
        <begin position="97"/>
        <end position="201"/>
    </location>
</feature>
<sequence>MMDSTRSHESELCRELSELDEQLGNIDAQIHSLNAQRQLLLQRKNEIEKLITRRKVEKESALGIWDSDKFDWIQECRLALHSIFKLDEFRSLQRAVINAVLSKKDCLVVMSTGSGKSLCYQLPAVVMKGIVLVISPLVALVEDQLHQLKKLGIGAAALNQSTPKNEVIFHAKLSSFYVETYILKDIHSFPEENHVVIITTV</sequence>
<accession>A0A0N5CTN3</accession>
<gene>
    <name evidence="8" type="ORF">TCLT_LOCUS3584</name>
</gene>
<dbReference type="Proteomes" id="UP000276776">
    <property type="component" value="Unassembled WGS sequence"/>
</dbReference>
<dbReference type="GO" id="GO:0000724">
    <property type="term" value="P:double-strand break repair via homologous recombination"/>
    <property type="evidence" value="ECO:0007669"/>
    <property type="project" value="TreeGrafter"/>
</dbReference>
<name>A0A0N5CTN3_THECL</name>
<dbReference type="GO" id="GO:0043138">
    <property type="term" value="F:3'-5' DNA helicase activity"/>
    <property type="evidence" value="ECO:0007669"/>
    <property type="project" value="UniProtKB-EC"/>
</dbReference>
<dbReference type="GO" id="GO:0005694">
    <property type="term" value="C:chromosome"/>
    <property type="evidence" value="ECO:0007669"/>
    <property type="project" value="TreeGrafter"/>
</dbReference>
<dbReference type="InterPro" id="IPR011545">
    <property type="entry name" value="DEAD/DEAH_box_helicase_dom"/>
</dbReference>
<dbReference type="PANTHER" id="PTHR13710:SF105">
    <property type="entry name" value="ATP-DEPENDENT DNA HELICASE Q1"/>
    <property type="match status" value="1"/>
</dbReference>
<evidence type="ECO:0000256" key="3">
    <source>
        <dbReference type="ARBA" id="ARBA00023235"/>
    </source>
</evidence>
<evidence type="ECO:0000256" key="2">
    <source>
        <dbReference type="ARBA" id="ARBA00023125"/>
    </source>
</evidence>
<dbReference type="AlphaFoldDB" id="A0A0N5CTN3"/>
<dbReference type="GO" id="GO:0009378">
    <property type="term" value="F:four-way junction helicase activity"/>
    <property type="evidence" value="ECO:0007669"/>
    <property type="project" value="TreeGrafter"/>
</dbReference>
<organism evidence="10">
    <name type="scientific">Thelazia callipaeda</name>
    <name type="common">Oriental eyeworm</name>
    <name type="synonym">Parasitic nematode</name>
    <dbReference type="NCBI Taxonomy" id="103827"/>
    <lineage>
        <taxon>Eukaryota</taxon>
        <taxon>Metazoa</taxon>
        <taxon>Ecdysozoa</taxon>
        <taxon>Nematoda</taxon>
        <taxon>Chromadorea</taxon>
        <taxon>Rhabditida</taxon>
        <taxon>Spirurina</taxon>
        <taxon>Spiruromorpha</taxon>
        <taxon>Thelazioidea</taxon>
        <taxon>Thelaziidae</taxon>
        <taxon>Thelazia</taxon>
    </lineage>
</organism>
<dbReference type="PROSITE" id="PS51192">
    <property type="entry name" value="HELICASE_ATP_BIND_1"/>
    <property type="match status" value="1"/>
</dbReference>
<evidence type="ECO:0000313" key="10">
    <source>
        <dbReference type="WBParaSite" id="TCLT_0000359401-mRNA-1"/>
    </source>
</evidence>
<evidence type="ECO:0000256" key="4">
    <source>
        <dbReference type="ARBA" id="ARBA00034617"/>
    </source>
</evidence>
<dbReference type="GO" id="GO:0005737">
    <property type="term" value="C:cytoplasm"/>
    <property type="evidence" value="ECO:0007669"/>
    <property type="project" value="TreeGrafter"/>
</dbReference>
<evidence type="ECO:0000259" key="7">
    <source>
        <dbReference type="PROSITE" id="PS51192"/>
    </source>
</evidence>
<dbReference type="STRING" id="103827.A0A0N5CTN3"/>
<dbReference type="PANTHER" id="PTHR13710">
    <property type="entry name" value="DNA HELICASE RECQ FAMILY MEMBER"/>
    <property type="match status" value="1"/>
</dbReference>
<keyword evidence="2" id="KW-0238">DNA-binding</keyword>
<evidence type="ECO:0000256" key="6">
    <source>
        <dbReference type="SAM" id="Coils"/>
    </source>
</evidence>
<dbReference type="InterPro" id="IPR027417">
    <property type="entry name" value="P-loop_NTPase"/>
</dbReference>
<dbReference type="EC" id="5.6.2.4" evidence="5"/>
<keyword evidence="9" id="KW-1185">Reference proteome</keyword>
<dbReference type="EMBL" id="UYYF01001861">
    <property type="protein sequence ID" value="VDN00165.1"/>
    <property type="molecule type" value="Genomic_DNA"/>
</dbReference>
<dbReference type="WBParaSite" id="TCLT_0000359401-mRNA-1">
    <property type="protein sequence ID" value="TCLT_0000359401-mRNA-1"/>
    <property type="gene ID" value="TCLT_0000359401"/>
</dbReference>
<dbReference type="OrthoDB" id="10261556at2759"/>
<dbReference type="InterPro" id="IPR014001">
    <property type="entry name" value="Helicase_ATP-bd"/>
</dbReference>
<dbReference type="Gene3D" id="3.40.50.300">
    <property type="entry name" value="P-loop containing nucleotide triphosphate hydrolases"/>
    <property type="match status" value="1"/>
</dbReference>